<dbReference type="RefSeq" id="WP_205173267.1">
    <property type="nucleotide sequence ID" value="NZ_JAFBDZ010000002.1"/>
</dbReference>
<dbReference type="Proteomes" id="UP001646157">
    <property type="component" value="Unassembled WGS sequence"/>
</dbReference>
<evidence type="ECO:0000313" key="2">
    <source>
        <dbReference type="Proteomes" id="UP001646157"/>
    </source>
</evidence>
<keyword evidence="2" id="KW-1185">Reference proteome</keyword>
<sequence length="87" mass="10169">MQQQPQGSTQQGYMEQPPHVLTSKDLLYLNDMLAWNLLAMKKAHFSATHCQDPELKAEIERCGQMHQRHYEQILAHLNPQHYNQTTP</sequence>
<evidence type="ECO:0008006" key="3">
    <source>
        <dbReference type="Google" id="ProtNLM"/>
    </source>
</evidence>
<organism evidence="1 2">
    <name type="scientific">Rossellomorea pakistanensis</name>
    <dbReference type="NCBI Taxonomy" id="992288"/>
    <lineage>
        <taxon>Bacteria</taxon>
        <taxon>Bacillati</taxon>
        <taxon>Bacillota</taxon>
        <taxon>Bacilli</taxon>
        <taxon>Bacillales</taxon>
        <taxon>Bacillaceae</taxon>
        <taxon>Rossellomorea</taxon>
    </lineage>
</organism>
<accession>A0ABS2NE85</accession>
<proteinExistence type="predicted"/>
<reference evidence="1 2" key="1">
    <citation type="submission" date="2021-01" db="EMBL/GenBank/DDBJ databases">
        <title>Genomic Encyclopedia of Type Strains, Phase IV (KMG-IV): sequencing the most valuable type-strain genomes for metagenomic binning, comparative biology and taxonomic classification.</title>
        <authorList>
            <person name="Goeker M."/>
        </authorList>
    </citation>
    <scope>NUCLEOTIDE SEQUENCE [LARGE SCALE GENOMIC DNA]</scope>
    <source>
        <strain evidence="1 2">DSM 24834</strain>
    </source>
</reference>
<gene>
    <name evidence="1" type="ORF">JOC86_002712</name>
</gene>
<dbReference type="EMBL" id="JAFBDZ010000002">
    <property type="protein sequence ID" value="MBM7586170.1"/>
    <property type="molecule type" value="Genomic_DNA"/>
</dbReference>
<comment type="caution">
    <text evidence="1">The sequence shown here is derived from an EMBL/GenBank/DDBJ whole genome shotgun (WGS) entry which is preliminary data.</text>
</comment>
<protein>
    <recommendedName>
        <fullName evidence="3">Spore coat protein</fullName>
    </recommendedName>
</protein>
<evidence type="ECO:0000313" key="1">
    <source>
        <dbReference type="EMBL" id="MBM7586170.1"/>
    </source>
</evidence>
<name>A0ABS2NE85_9BACI</name>